<keyword evidence="3" id="KW-1185">Reference proteome</keyword>
<dbReference type="RefSeq" id="WP_097074789.1">
    <property type="nucleotide sequence ID" value="NZ_OBMQ01000014.1"/>
</dbReference>
<dbReference type="OrthoDB" id="1799076at2"/>
<feature type="region of interest" description="Disordered" evidence="1">
    <location>
        <begin position="34"/>
        <end position="73"/>
    </location>
</feature>
<dbReference type="Pfam" id="PF19824">
    <property type="entry name" value="Tlp"/>
    <property type="match status" value="1"/>
</dbReference>
<reference evidence="3" key="1">
    <citation type="submission" date="2017-08" db="EMBL/GenBank/DDBJ databases">
        <authorList>
            <person name="Varghese N."/>
            <person name="Submissions S."/>
        </authorList>
    </citation>
    <scope>NUCLEOTIDE SEQUENCE [LARGE SCALE GENOMIC DNA]</scope>
    <source>
        <strain evidence="3">JC22</strain>
    </source>
</reference>
<evidence type="ECO:0000313" key="2">
    <source>
        <dbReference type="EMBL" id="SOC22575.1"/>
    </source>
</evidence>
<dbReference type="InterPro" id="IPR017524">
    <property type="entry name" value="SASP_thioredoxin-like"/>
</dbReference>
<gene>
    <name evidence="2" type="ORF">SAMN05880501_11453</name>
</gene>
<organism evidence="2 3">
    <name type="scientific">Ureibacillus xyleni</name>
    <dbReference type="NCBI Taxonomy" id="614648"/>
    <lineage>
        <taxon>Bacteria</taxon>
        <taxon>Bacillati</taxon>
        <taxon>Bacillota</taxon>
        <taxon>Bacilli</taxon>
        <taxon>Bacillales</taxon>
        <taxon>Caryophanaceae</taxon>
        <taxon>Ureibacillus</taxon>
    </lineage>
</organism>
<dbReference type="Proteomes" id="UP000219636">
    <property type="component" value="Unassembled WGS sequence"/>
</dbReference>
<proteinExistence type="inferred from homology"/>
<dbReference type="EMBL" id="OBMQ01000014">
    <property type="protein sequence ID" value="SOC22575.1"/>
    <property type="molecule type" value="Genomic_DNA"/>
</dbReference>
<dbReference type="HAMAP" id="MF_01506">
    <property type="entry name" value="Tlp"/>
    <property type="match status" value="1"/>
</dbReference>
<feature type="compositionally biased region" description="Basic and acidic residues" evidence="1">
    <location>
        <begin position="37"/>
        <end position="46"/>
    </location>
</feature>
<accession>A0A285TKA0</accession>
<evidence type="ECO:0000313" key="3">
    <source>
        <dbReference type="Proteomes" id="UP000219636"/>
    </source>
</evidence>
<name>A0A285TKA0_9BACL</name>
<protein>
    <submittedName>
        <fullName evidence="2">Small acid-soluble spore protein (Thioredoxin-like protein)</fullName>
    </submittedName>
</protein>
<sequence length="73" mass="8800">MPKPDNRHNNVERLQEMVENTEHKLHEAEISMEFADPEERERLKQKNERRRTSIAAMKEEIQDEMQARKNGKI</sequence>
<dbReference type="NCBIfam" id="TIGR03090">
    <property type="entry name" value="SASP_tlp"/>
    <property type="match status" value="1"/>
</dbReference>
<dbReference type="AlphaFoldDB" id="A0A285TKA0"/>
<evidence type="ECO:0000256" key="1">
    <source>
        <dbReference type="SAM" id="MobiDB-lite"/>
    </source>
</evidence>